<accession>A0A265UXQ7</accession>
<sequence length="89" mass="10762">MLKDLSRYEETYYRNAQLLLSEIEEFGNLLSDEDVKKRLEFDDFATSETTRTDDYLPVPNRIEKIPFKRDLNQLFQNYKVYTRPIIIFS</sequence>
<evidence type="ECO:0000313" key="1">
    <source>
        <dbReference type="EMBL" id="OZV70089.1"/>
    </source>
</evidence>
<dbReference type="AlphaFoldDB" id="A0A265UXQ7"/>
<dbReference type="Proteomes" id="UP000216840">
    <property type="component" value="Unassembled WGS sequence"/>
</dbReference>
<dbReference type="RefSeq" id="WP_094967678.1">
    <property type="nucleotide sequence ID" value="NZ_NGJN01000002.1"/>
</dbReference>
<organism evidence="1 2">
    <name type="scientific">Winogradskyella aurantia</name>
    <dbReference type="NCBI Taxonomy" id="1915063"/>
    <lineage>
        <taxon>Bacteria</taxon>
        <taxon>Pseudomonadati</taxon>
        <taxon>Bacteroidota</taxon>
        <taxon>Flavobacteriia</taxon>
        <taxon>Flavobacteriales</taxon>
        <taxon>Flavobacteriaceae</taxon>
        <taxon>Winogradskyella</taxon>
    </lineage>
</organism>
<dbReference type="EMBL" id="NGJN01000002">
    <property type="protein sequence ID" value="OZV70089.1"/>
    <property type="molecule type" value="Genomic_DNA"/>
</dbReference>
<protein>
    <submittedName>
        <fullName evidence="1">Uncharacterized protein</fullName>
    </submittedName>
</protein>
<name>A0A265UXQ7_9FLAO</name>
<evidence type="ECO:0000313" key="2">
    <source>
        <dbReference type="Proteomes" id="UP000216840"/>
    </source>
</evidence>
<reference evidence="1 2" key="1">
    <citation type="submission" date="2017-05" db="EMBL/GenBank/DDBJ databases">
        <title>The draft genome sequence of Idiomarina salinarum WNB302.</title>
        <authorList>
            <person name="Sun Y."/>
            <person name="Chen B."/>
            <person name="Du Z."/>
        </authorList>
    </citation>
    <scope>NUCLEOTIDE SEQUENCE [LARGE SCALE GENOMIC DNA]</scope>
    <source>
        <strain evidence="1 2">WNB302</strain>
    </source>
</reference>
<keyword evidence="2" id="KW-1185">Reference proteome</keyword>
<gene>
    <name evidence="1" type="ORF">CA834_05580</name>
</gene>
<comment type="caution">
    <text evidence="1">The sequence shown here is derived from an EMBL/GenBank/DDBJ whole genome shotgun (WGS) entry which is preliminary data.</text>
</comment>
<proteinExistence type="predicted"/>